<gene>
    <name evidence="1" type="ordered locus">Deima_2130</name>
</gene>
<protein>
    <submittedName>
        <fullName evidence="1">Uncharacterized protein</fullName>
    </submittedName>
</protein>
<dbReference type="KEGG" id="dmr:Deima_2130"/>
<dbReference type="OrthoDB" id="71318at2"/>
<dbReference type="AlphaFoldDB" id="E8U9N3"/>
<evidence type="ECO:0000313" key="2">
    <source>
        <dbReference type="Proteomes" id="UP000008635"/>
    </source>
</evidence>
<dbReference type="HOGENOM" id="CLU_1657954_0_0_0"/>
<reference evidence="1 2" key="1">
    <citation type="journal article" date="2011" name="Stand. Genomic Sci.">
        <title>Complete genome sequence of Deinococcus maricopensis type strain (LB-34).</title>
        <authorList>
            <person name="Pukall R."/>
            <person name="Zeytun A."/>
            <person name="Lucas S."/>
            <person name="Lapidus A."/>
            <person name="Hammon N."/>
            <person name="Deshpande S."/>
            <person name="Nolan M."/>
            <person name="Cheng J.F."/>
            <person name="Pitluck S."/>
            <person name="Liolios K."/>
            <person name="Pagani I."/>
            <person name="Mikhailova N."/>
            <person name="Ivanova N."/>
            <person name="Mavromatis K."/>
            <person name="Pati A."/>
            <person name="Tapia R."/>
            <person name="Han C."/>
            <person name="Goodwin L."/>
            <person name="Chen A."/>
            <person name="Palaniappan K."/>
            <person name="Land M."/>
            <person name="Hauser L."/>
            <person name="Chang Y.J."/>
            <person name="Jeffries C.D."/>
            <person name="Brambilla E.M."/>
            <person name="Rohde M."/>
            <person name="Goker M."/>
            <person name="Detter J.C."/>
            <person name="Woyke T."/>
            <person name="Bristow J."/>
            <person name="Eisen J.A."/>
            <person name="Markowitz V."/>
            <person name="Hugenholtz P."/>
            <person name="Kyrpides N.C."/>
            <person name="Klenk H.P."/>
        </authorList>
    </citation>
    <scope>NUCLEOTIDE SEQUENCE [LARGE SCALE GENOMIC DNA]</scope>
    <source>
        <strain evidence="2">DSM 21211 / LMG 22137 / NRRL B-23946 / LB-34</strain>
    </source>
</reference>
<dbReference type="RefSeq" id="WP_013557277.1">
    <property type="nucleotide sequence ID" value="NC_014958.1"/>
</dbReference>
<dbReference type="Proteomes" id="UP000008635">
    <property type="component" value="Chromosome"/>
</dbReference>
<keyword evidence="2" id="KW-1185">Reference proteome</keyword>
<evidence type="ECO:0000313" key="1">
    <source>
        <dbReference type="EMBL" id="ADV67772.1"/>
    </source>
</evidence>
<reference evidence="2" key="2">
    <citation type="submission" date="2011-01" db="EMBL/GenBank/DDBJ databases">
        <title>The complete genome of Deinococcus maricopensis DSM 21211.</title>
        <authorList>
            <consortium name="US DOE Joint Genome Institute (JGI-PGF)"/>
            <person name="Lucas S."/>
            <person name="Copeland A."/>
            <person name="Lapidus A."/>
            <person name="Goodwin L."/>
            <person name="Pitluck S."/>
            <person name="Kyrpides N."/>
            <person name="Mavromatis K."/>
            <person name="Pagani I."/>
            <person name="Ivanova N."/>
            <person name="Ovchinnikova G."/>
            <person name="Zeytun A."/>
            <person name="Detter J.C."/>
            <person name="Han C."/>
            <person name="Land M."/>
            <person name="Hauser L."/>
            <person name="Markowitz V."/>
            <person name="Cheng J.-F."/>
            <person name="Hugenholtz P."/>
            <person name="Woyke T."/>
            <person name="Wu D."/>
            <person name="Pukall R."/>
            <person name="Gehrich-Schroeter G."/>
            <person name="Brambilla E."/>
            <person name="Klenk H.-P."/>
            <person name="Eisen J.A."/>
        </authorList>
    </citation>
    <scope>NUCLEOTIDE SEQUENCE [LARGE SCALE GENOMIC DNA]</scope>
    <source>
        <strain evidence="2">DSM 21211 / LMG 22137 / NRRL B-23946 / LB-34</strain>
    </source>
</reference>
<dbReference type="EMBL" id="CP002454">
    <property type="protein sequence ID" value="ADV67772.1"/>
    <property type="molecule type" value="Genomic_DNA"/>
</dbReference>
<organism evidence="1 2">
    <name type="scientific">Deinococcus maricopensis (strain DSM 21211 / LMG 22137 / NRRL B-23946 / LB-34)</name>
    <dbReference type="NCBI Taxonomy" id="709986"/>
    <lineage>
        <taxon>Bacteria</taxon>
        <taxon>Thermotogati</taxon>
        <taxon>Deinococcota</taxon>
        <taxon>Deinococci</taxon>
        <taxon>Deinococcales</taxon>
        <taxon>Deinococcaceae</taxon>
        <taxon>Deinococcus</taxon>
    </lineage>
</organism>
<proteinExistence type="predicted"/>
<accession>E8U9N3</accession>
<sequence>MLTLCDQERLTYLFLVSDGSSLKAWLLSPDFNAGICRGQPPFTLRDLDADGVREIALPYGCGDGPGGHERLLVLQLGPQGRLLLDAEVERHFSADGTGEHAGALLTVLKGPRPQVFARTLAFQGYDAASGQVRWTLTPNIAPVPLGGITGWRLTPLRAR</sequence>
<name>E8U9N3_DEIML</name>